<dbReference type="PANTHER" id="PTHR42776:SF27">
    <property type="entry name" value="DIPEPTIDYL PEPTIDASE FAMILY MEMBER 6"/>
    <property type="match status" value="1"/>
</dbReference>
<gene>
    <name evidence="3" type="ORF">PCAR9_A30535</name>
</gene>
<dbReference type="Pfam" id="PF00326">
    <property type="entry name" value="Peptidase_S9"/>
    <property type="match status" value="1"/>
</dbReference>
<accession>A0A2K4XAL0</accession>
<dbReference type="GO" id="GO:0006508">
    <property type="term" value="P:proteolysis"/>
    <property type="evidence" value="ECO:0007669"/>
    <property type="project" value="InterPro"/>
</dbReference>
<dbReference type="EMBL" id="LT965928">
    <property type="protein sequence ID" value="SOU41357.1"/>
    <property type="molecule type" value="Genomic_DNA"/>
</dbReference>
<dbReference type="InterPro" id="IPR011042">
    <property type="entry name" value="6-blade_b-propeller_TolB-like"/>
</dbReference>
<feature type="domain" description="Peptidase S9 prolyl oligopeptidase catalytic" evidence="2">
    <location>
        <begin position="432"/>
        <end position="646"/>
    </location>
</feature>
<keyword evidence="1" id="KW-0378">Hydrolase</keyword>
<dbReference type="Gene3D" id="3.40.50.1820">
    <property type="entry name" value="alpha/beta hydrolase"/>
    <property type="match status" value="1"/>
</dbReference>
<dbReference type="SUPFAM" id="SSF82171">
    <property type="entry name" value="DPP6 N-terminal domain-like"/>
    <property type="match status" value="1"/>
</dbReference>
<dbReference type="InterPro" id="IPR002470">
    <property type="entry name" value="Peptidase_S9A"/>
</dbReference>
<sequence>MSTLFKLIIISYLCVISFEINAQKPQPTIEDFFKNPKFSNLQLSPNGKYLAVLSPINDRKNIVILETEGLKNAKPVTKFDDQDINNFSWANDNEIVFDLDSNGNEAFSLYKINVNTKRAKVIELVGSKVGSSGIRSASIVHMLPNDPDHIIIQYNGRNIKAPDLYKLPLNSKWDRKHERNYKMDIIAKNPGGYQGWLLDHDGDVRGALSIDGLRGKFYYKNKDEEKFRVLREYNIEDENITPLAFDFDNKTLFVSSNIGRDTSALYYFHPEKNELGELIFGMPEVDVSNLMLSIKRKKLLGVKYLDEYPEVVYFDTETAQMMASLESAFKDKVVNVTSRSKDEVLNIVYVGSDTDPGHYYLYDKAKNTLKSLVSPMDWLDKSQLSPMKPIKFNSRDGLTIRGYLTIPKDSNGKSLPLIVNPHGGPYGIRNTWGFNPETQFFASRGYATVQVNFRGSGGYGRRFQQAGYGGKWGSEMQNDLTDAVKYLVSEGVVDPKRVCIYGSSYGGYATMAGLTYTPEIYKCGINYVGITDVSLLFDSLPKHWEPQRELLKKQIGDPDDEALMKKISPLYHVDKIVAPLMIVQGAKDPRVVKKHATDLRDASEDRGIVLTDDEWIMKDDEGHGFQKEENKIELYTKIEKFLNKHL</sequence>
<dbReference type="PRINTS" id="PR00862">
    <property type="entry name" value="PROLIGOPTASE"/>
</dbReference>
<dbReference type="Gene3D" id="2.120.10.30">
    <property type="entry name" value="TolB, C-terminal domain"/>
    <property type="match status" value="1"/>
</dbReference>
<dbReference type="PANTHER" id="PTHR42776">
    <property type="entry name" value="SERINE PEPTIDASE S9 FAMILY MEMBER"/>
    <property type="match status" value="1"/>
</dbReference>
<dbReference type="OrthoDB" id="4269629at2"/>
<dbReference type="RefSeq" id="WP_104642935.1">
    <property type="nucleotide sequence ID" value="NZ_LT965928.1"/>
</dbReference>
<evidence type="ECO:0000256" key="1">
    <source>
        <dbReference type="ARBA" id="ARBA00022801"/>
    </source>
</evidence>
<proteinExistence type="predicted"/>
<dbReference type="GeneID" id="93664038"/>
<dbReference type="Proteomes" id="UP000238288">
    <property type="component" value="Chromosome PCAR9a"/>
</dbReference>
<reference evidence="3 4" key="1">
    <citation type="submission" date="2017-11" db="EMBL/GenBank/DDBJ databases">
        <authorList>
            <person name="Han C.G."/>
        </authorList>
    </citation>
    <scope>NUCLEOTIDE SEQUENCE [LARGE SCALE GENOMIC DNA]</scope>
    <source>
        <strain evidence="4">ATCC 43555</strain>
    </source>
</reference>
<evidence type="ECO:0000259" key="2">
    <source>
        <dbReference type="Pfam" id="PF00326"/>
    </source>
</evidence>
<dbReference type="InterPro" id="IPR029058">
    <property type="entry name" value="AB_hydrolase_fold"/>
</dbReference>
<dbReference type="SUPFAM" id="SSF53474">
    <property type="entry name" value="alpha/beta-Hydrolases"/>
    <property type="match status" value="1"/>
</dbReference>
<evidence type="ECO:0000313" key="3">
    <source>
        <dbReference type="EMBL" id="SOU41357.1"/>
    </source>
</evidence>
<protein>
    <recommendedName>
        <fullName evidence="2">Peptidase S9 prolyl oligopeptidase catalytic domain-containing protein</fullName>
    </recommendedName>
</protein>
<dbReference type="AlphaFoldDB" id="A0A2K4XAL0"/>
<dbReference type="GO" id="GO:0004252">
    <property type="term" value="F:serine-type endopeptidase activity"/>
    <property type="evidence" value="ECO:0007669"/>
    <property type="project" value="InterPro"/>
</dbReference>
<organism evidence="3 4">
    <name type="scientific">Pseudoalteromonas carrageenovora IAM 12662</name>
    <dbReference type="NCBI Taxonomy" id="1314868"/>
    <lineage>
        <taxon>Bacteria</taxon>
        <taxon>Pseudomonadati</taxon>
        <taxon>Pseudomonadota</taxon>
        <taxon>Gammaproteobacteria</taxon>
        <taxon>Alteromonadales</taxon>
        <taxon>Pseudoalteromonadaceae</taxon>
        <taxon>Pseudoalteromonas</taxon>
    </lineage>
</organism>
<dbReference type="InterPro" id="IPR001375">
    <property type="entry name" value="Peptidase_S9_cat"/>
</dbReference>
<name>A0A2K4XAL0_PSEVC</name>
<evidence type="ECO:0000313" key="4">
    <source>
        <dbReference type="Proteomes" id="UP000238288"/>
    </source>
</evidence>